<dbReference type="PROSITE" id="PS50011">
    <property type="entry name" value="PROTEIN_KINASE_DOM"/>
    <property type="match status" value="1"/>
</dbReference>
<keyword evidence="3" id="KW-1185">Reference proteome</keyword>
<sequence length="382" mass="44598">MENEDYRLPPLGEELEEEELGSLRPDEIWWRDHSSWLGDKGYTLRQRYNPGWIPSWLGTGRPNILFEDGLSILHLGIMDAIRVSDGRYVCLKQIIPSKSLNEMEIVSFLAQIKDKRNPCVPVYETLLPPDDTSRPILVMPLGRNPFDPVFRTVGEVMHFLRQVFEGLQFLHELDIAHADCCDQNIIMDVTDMYPEGFHPLEPELSRDFQRPARHYSRTERPPRYYFIDFGFATKFGPSQARLMPHVRGGDKTVPEHLRDPLRQGFFNPFLIDVYTVGNMIRQRFLDGDPVDRRMRPGMRRLEFLSDLASDMVNDDPNKRPSMNEVVSRFTEIERNLSWFKLRSRPISRTETSAKTTFFEDVKHFFWTVGLILRGIPALPSIR</sequence>
<evidence type="ECO:0000313" key="3">
    <source>
        <dbReference type="Proteomes" id="UP001498398"/>
    </source>
</evidence>
<dbReference type="EMBL" id="JBANRG010000107">
    <property type="protein sequence ID" value="KAK7435430.1"/>
    <property type="molecule type" value="Genomic_DNA"/>
</dbReference>
<comment type="caution">
    <text evidence="2">The sequence shown here is derived from an EMBL/GenBank/DDBJ whole genome shotgun (WGS) entry which is preliminary data.</text>
</comment>
<organism evidence="2 3">
    <name type="scientific">Marasmiellus scandens</name>
    <dbReference type="NCBI Taxonomy" id="2682957"/>
    <lineage>
        <taxon>Eukaryota</taxon>
        <taxon>Fungi</taxon>
        <taxon>Dikarya</taxon>
        <taxon>Basidiomycota</taxon>
        <taxon>Agaricomycotina</taxon>
        <taxon>Agaricomycetes</taxon>
        <taxon>Agaricomycetidae</taxon>
        <taxon>Agaricales</taxon>
        <taxon>Marasmiineae</taxon>
        <taxon>Omphalotaceae</taxon>
        <taxon>Marasmiellus</taxon>
    </lineage>
</organism>
<feature type="domain" description="Protein kinase" evidence="1">
    <location>
        <begin position="51"/>
        <end position="339"/>
    </location>
</feature>
<gene>
    <name evidence="2" type="ORF">VKT23_019691</name>
</gene>
<evidence type="ECO:0000313" key="2">
    <source>
        <dbReference type="EMBL" id="KAK7435430.1"/>
    </source>
</evidence>
<name>A0ABR1IP41_9AGAR</name>
<dbReference type="SUPFAM" id="SSF56112">
    <property type="entry name" value="Protein kinase-like (PK-like)"/>
    <property type="match status" value="1"/>
</dbReference>
<protein>
    <recommendedName>
        <fullName evidence="1">Protein kinase domain-containing protein</fullName>
    </recommendedName>
</protein>
<reference evidence="2 3" key="1">
    <citation type="submission" date="2024-01" db="EMBL/GenBank/DDBJ databases">
        <title>A draft genome for the cacao thread blight pathogen Marasmiellus scandens.</title>
        <authorList>
            <person name="Baruah I.K."/>
            <person name="Leung J."/>
            <person name="Bukari Y."/>
            <person name="Amoako-Attah I."/>
            <person name="Meinhardt L.W."/>
            <person name="Bailey B.A."/>
            <person name="Cohen S.P."/>
        </authorList>
    </citation>
    <scope>NUCLEOTIDE SEQUENCE [LARGE SCALE GENOMIC DNA]</scope>
    <source>
        <strain evidence="2 3">GH-19</strain>
    </source>
</reference>
<accession>A0ABR1IP41</accession>
<evidence type="ECO:0000259" key="1">
    <source>
        <dbReference type="PROSITE" id="PS50011"/>
    </source>
</evidence>
<dbReference type="Gene3D" id="1.10.510.10">
    <property type="entry name" value="Transferase(Phosphotransferase) domain 1"/>
    <property type="match status" value="1"/>
</dbReference>
<dbReference type="SMART" id="SM00220">
    <property type="entry name" value="S_TKc"/>
    <property type="match status" value="1"/>
</dbReference>
<dbReference type="Proteomes" id="UP001498398">
    <property type="component" value="Unassembled WGS sequence"/>
</dbReference>
<dbReference type="InterPro" id="IPR011009">
    <property type="entry name" value="Kinase-like_dom_sf"/>
</dbReference>
<dbReference type="InterPro" id="IPR000719">
    <property type="entry name" value="Prot_kinase_dom"/>
</dbReference>
<proteinExistence type="predicted"/>